<comment type="subcellular location">
    <subcellularLocation>
        <location evidence="1">Periplasm</location>
    </subcellularLocation>
</comment>
<dbReference type="Proteomes" id="UP000233597">
    <property type="component" value="Unassembled WGS sequence"/>
</dbReference>
<evidence type="ECO:0000313" key="5">
    <source>
        <dbReference type="EMBL" id="PKR52050.1"/>
    </source>
</evidence>
<proteinExistence type="inferred from homology"/>
<comment type="caution">
    <text evidence="5">The sequence shown here is derived from an EMBL/GenBank/DDBJ whole genome shotgun (WGS) entry which is preliminary data.</text>
</comment>
<dbReference type="AlphaFoldDB" id="A0A2N3KND8"/>
<dbReference type="GO" id="GO:0042884">
    <property type="term" value="P:microcin transport"/>
    <property type="evidence" value="ECO:0007669"/>
    <property type="project" value="TreeGrafter"/>
</dbReference>
<dbReference type="InterPro" id="IPR000914">
    <property type="entry name" value="SBP_5_dom"/>
</dbReference>
<organism evidence="5 6">
    <name type="scientific">Thalassospira marina</name>
    <dbReference type="NCBI Taxonomy" id="2048283"/>
    <lineage>
        <taxon>Bacteria</taxon>
        <taxon>Pseudomonadati</taxon>
        <taxon>Pseudomonadota</taxon>
        <taxon>Alphaproteobacteria</taxon>
        <taxon>Rhodospirillales</taxon>
        <taxon>Thalassospiraceae</taxon>
        <taxon>Thalassospira</taxon>
    </lineage>
</organism>
<evidence type="ECO:0000259" key="4">
    <source>
        <dbReference type="Pfam" id="PF00496"/>
    </source>
</evidence>
<feature type="domain" description="Solute-binding protein family 5" evidence="4">
    <location>
        <begin position="155"/>
        <end position="558"/>
    </location>
</feature>
<dbReference type="CDD" id="cd08497">
    <property type="entry name" value="MbnE-like"/>
    <property type="match status" value="1"/>
</dbReference>
<dbReference type="InterPro" id="IPR039424">
    <property type="entry name" value="SBP_5"/>
</dbReference>
<accession>A0A2N3KND8</accession>
<protein>
    <recommendedName>
        <fullName evidence="4">Solute-binding protein family 5 domain-containing protein</fullName>
    </recommendedName>
</protein>
<evidence type="ECO:0000256" key="2">
    <source>
        <dbReference type="ARBA" id="ARBA00005695"/>
    </source>
</evidence>
<dbReference type="PANTHER" id="PTHR30290:SF64">
    <property type="entry name" value="ABC TRANSPORTER PERIPLASMIC BINDING PROTEIN"/>
    <property type="match status" value="1"/>
</dbReference>
<dbReference type="GO" id="GO:1904680">
    <property type="term" value="F:peptide transmembrane transporter activity"/>
    <property type="evidence" value="ECO:0007669"/>
    <property type="project" value="TreeGrafter"/>
</dbReference>
<evidence type="ECO:0000313" key="6">
    <source>
        <dbReference type="Proteomes" id="UP000233597"/>
    </source>
</evidence>
<dbReference type="PIRSF" id="PIRSF002741">
    <property type="entry name" value="MppA"/>
    <property type="match status" value="1"/>
</dbReference>
<dbReference type="GO" id="GO:0030288">
    <property type="term" value="C:outer membrane-bounded periplasmic space"/>
    <property type="evidence" value="ECO:0007669"/>
    <property type="project" value="TreeGrafter"/>
</dbReference>
<name>A0A2N3KND8_9PROT</name>
<comment type="similarity">
    <text evidence="2">Belongs to the bacterial solute-binding protein 5 family.</text>
</comment>
<keyword evidence="3" id="KW-0732">Signal</keyword>
<evidence type="ECO:0000256" key="3">
    <source>
        <dbReference type="ARBA" id="ARBA00022729"/>
    </source>
</evidence>
<dbReference type="EMBL" id="NWTK01000012">
    <property type="protein sequence ID" value="PKR52050.1"/>
    <property type="molecule type" value="Genomic_DNA"/>
</dbReference>
<dbReference type="PANTHER" id="PTHR30290">
    <property type="entry name" value="PERIPLASMIC BINDING COMPONENT OF ABC TRANSPORTER"/>
    <property type="match status" value="1"/>
</dbReference>
<dbReference type="Gene3D" id="3.10.105.10">
    <property type="entry name" value="Dipeptide-binding Protein, Domain 3"/>
    <property type="match status" value="1"/>
</dbReference>
<dbReference type="Gene3D" id="3.40.190.10">
    <property type="entry name" value="Periplasmic binding protein-like II"/>
    <property type="match status" value="1"/>
</dbReference>
<sequence>MVRGKGLSRIAHQEHGVQKGSISQKVRFGTASAILAALLAFGSASFAHVAHAEEAKPNITPAPTISVSEEPLATLARPEYAISLYGDLKYGPGFTHFDYVNPDAPKGGTLLDSSTGSFDTLNPFILKGDPAAGLGLMYDTLLVQSLDEPFSEYGLVAQKVEVPEDRSYATFFINPKARFQDDRPITADDVIFSFNTLVEKGNPTYRQYYASVDHLEKLDDLTVKFVFKPGDNLELPLILGDIPILPEHYWKDRDFTKTTFDIPVGSGPYKIKNFEPGRHITYERVKNYWAKDVPSAKGMYNFDTIRYDYYRDLDVERQAFFAGEYYYRSEHSSREWATGYDKPAVRNGNIKKELIPNHQPRGMQGFVLNARRPLFADHRVRRALQYAMDFQWLNRAMFYGAYQRTDSYFVNSELASSGLPQGEELEVLNKFRDQLPTDLFTKPYSLPNYDAENGRRMALRESMTLLNEAGWELRDQKLVNKKTGEPFRFSLMLRQPGFDKIALMMQARLRQLGIEMDFRLIDTGQWINRLQSYDFDMTSFWWQQSLSPGNEQRFYWSSAAADQPGSRNFAGIKDPVVDQIIDLVISAESRESLVQRTRALDRVLLWGDYTIPQWYQASDRMAYWDIFGRPSVVPTKGNSIMTWWIDPEKSKNLGKGGY</sequence>
<gene>
    <name evidence="5" type="ORF">COO20_18070</name>
</gene>
<dbReference type="InterPro" id="IPR030678">
    <property type="entry name" value="Peptide/Ni-bd"/>
</dbReference>
<evidence type="ECO:0000256" key="1">
    <source>
        <dbReference type="ARBA" id="ARBA00004418"/>
    </source>
</evidence>
<dbReference type="GO" id="GO:0015833">
    <property type="term" value="P:peptide transport"/>
    <property type="evidence" value="ECO:0007669"/>
    <property type="project" value="TreeGrafter"/>
</dbReference>
<dbReference type="OrthoDB" id="9803988at2"/>
<dbReference type="GO" id="GO:0043190">
    <property type="term" value="C:ATP-binding cassette (ABC) transporter complex"/>
    <property type="evidence" value="ECO:0007669"/>
    <property type="project" value="InterPro"/>
</dbReference>
<dbReference type="SUPFAM" id="SSF53850">
    <property type="entry name" value="Periplasmic binding protein-like II"/>
    <property type="match status" value="1"/>
</dbReference>
<reference evidence="5 6" key="1">
    <citation type="submission" date="2017-09" db="EMBL/GenBank/DDBJ databases">
        <title>Biodiversity and function of Thalassospira species in the particle-attached aromatic-hydrocarbon-degrading consortia from the surface seawater of the South China Sea.</title>
        <authorList>
            <person name="Dong C."/>
            <person name="Liu R."/>
            <person name="Shao Z."/>
        </authorList>
    </citation>
    <scope>NUCLEOTIDE SEQUENCE [LARGE SCALE GENOMIC DNA]</scope>
    <source>
        <strain evidence="5 6">CSC1P2</strain>
    </source>
</reference>
<dbReference type="Pfam" id="PF00496">
    <property type="entry name" value="SBP_bac_5"/>
    <property type="match status" value="1"/>
</dbReference>